<comment type="similarity">
    <text evidence="1">Belongs to the WD repeat CDC20/Fizzy family.</text>
</comment>
<dbReference type="GO" id="GO:0051301">
    <property type="term" value="P:cell division"/>
    <property type="evidence" value="ECO:0007669"/>
    <property type="project" value="UniProtKB-KW"/>
</dbReference>
<comment type="caution">
    <text evidence="10">The sequence shown here is derived from an EMBL/GenBank/DDBJ whole genome shotgun (WGS) entry which is preliminary data.</text>
</comment>
<dbReference type="AlphaFoldDB" id="A0AAQ4E3N5"/>
<proteinExistence type="inferred from homology"/>
<feature type="region of interest" description="Disordered" evidence="8">
    <location>
        <begin position="163"/>
        <end position="210"/>
    </location>
</feature>
<dbReference type="GO" id="GO:1990757">
    <property type="term" value="F:ubiquitin ligase activator activity"/>
    <property type="evidence" value="ECO:0007669"/>
    <property type="project" value="TreeGrafter"/>
</dbReference>
<dbReference type="GO" id="GO:0005680">
    <property type="term" value="C:anaphase-promoting complex"/>
    <property type="evidence" value="ECO:0007669"/>
    <property type="project" value="TreeGrafter"/>
</dbReference>
<keyword evidence="4" id="KW-0677">Repeat</keyword>
<dbReference type="SMART" id="SM00320">
    <property type="entry name" value="WD40"/>
    <property type="match status" value="6"/>
</dbReference>
<evidence type="ECO:0000256" key="3">
    <source>
        <dbReference type="ARBA" id="ARBA00022618"/>
    </source>
</evidence>
<sequence>MHMACIHELDSFVLPSLLPVAKRLCLARQSQLCAFVQTAGCGWRADHCRLAVGAVGRLVATSLQWPLLPAVALELGLTRRLDYYTTSASSTTPPLQAAQLSIMSCPLADRDCKDANSSKGPLRPCKTMDNSALNAINTSILSTSVLLNTSHNISACQTSISISKTPSKTPRKTPGAPILARNFSRGKHNRSHKNAAKQTTPVGRNGGDRFIPNRQKMQFELANYMLNNQENQEDIENGDYRALLEDQLCPDLANFRILSCSDKAPAAPEGHGGNRVLYSASKQLPSAKKNARYIPKTAERILDCPDIRDDFYLNLMDWSTTNLLVVCLKGQVYTWDASSGEVDQLLELPSPAEYLCSASWGGDGSYLALGTSDSQVHLWDIRQRKRLRVLQGHTSRVCSLGWNGHVLSSGARSGYVHHHDVRVPQHHVGTLEAHQQEVCGLKWAPDGRSLATGGNDNLLRVWPTTMSHGAVQPLHSFTEHQAAVKAIAWCPWQPNLLASGGGTADRCIRFWSCSMGTHLNSIDTGSQVSSLLWSDEYKEIISGHGFSKHELSIWKYPSMRKVAELTGHTARVLGMCLSPDGTMVASVGGDETLRIWNCFAVDPAKKKRQTPRQDCHSLNHLPPEHPLNDCPHGLIFKLPGTSLLACSESKRKLLGHGL</sequence>
<dbReference type="InterPro" id="IPR001680">
    <property type="entry name" value="WD40_rpt"/>
</dbReference>
<dbReference type="SUPFAM" id="SSF50978">
    <property type="entry name" value="WD40 repeat-like"/>
    <property type="match status" value="1"/>
</dbReference>
<dbReference type="CDD" id="cd00200">
    <property type="entry name" value="WD40"/>
    <property type="match status" value="1"/>
</dbReference>
<dbReference type="PANTHER" id="PTHR19918">
    <property type="entry name" value="CELL DIVISION CYCLE 20 CDC20 FIZZY -RELATED"/>
    <property type="match status" value="1"/>
</dbReference>
<organism evidence="10 11">
    <name type="scientific">Amblyomma americanum</name>
    <name type="common">Lone star tick</name>
    <dbReference type="NCBI Taxonomy" id="6943"/>
    <lineage>
        <taxon>Eukaryota</taxon>
        <taxon>Metazoa</taxon>
        <taxon>Ecdysozoa</taxon>
        <taxon>Arthropoda</taxon>
        <taxon>Chelicerata</taxon>
        <taxon>Arachnida</taxon>
        <taxon>Acari</taxon>
        <taxon>Parasitiformes</taxon>
        <taxon>Ixodida</taxon>
        <taxon>Ixodoidea</taxon>
        <taxon>Ixodidae</taxon>
        <taxon>Amblyomminae</taxon>
        <taxon>Amblyomma</taxon>
    </lineage>
</organism>
<keyword evidence="3" id="KW-0132">Cell division</keyword>
<reference evidence="10 11" key="1">
    <citation type="journal article" date="2023" name="Arcadia Sci">
        <title>De novo assembly of a long-read Amblyomma americanum tick genome.</title>
        <authorList>
            <person name="Chou S."/>
            <person name="Poskanzer K.E."/>
            <person name="Rollins M."/>
            <person name="Thuy-Boun P.S."/>
        </authorList>
    </citation>
    <scope>NUCLEOTIDE SEQUENCE [LARGE SCALE GENOMIC DNA]</scope>
    <source>
        <strain evidence="10">F_SG_1</strain>
        <tissue evidence="10">Salivary glands</tissue>
    </source>
</reference>
<dbReference type="PROSITE" id="PS50294">
    <property type="entry name" value="WD_REPEATS_REGION"/>
    <property type="match status" value="2"/>
</dbReference>
<feature type="repeat" description="WD" evidence="7">
    <location>
        <begin position="565"/>
        <end position="597"/>
    </location>
</feature>
<dbReference type="PROSITE" id="PS00678">
    <property type="entry name" value="WD_REPEATS_1"/>
    <property type="match status" value="1"/>
</dbReference>
<feature type="domain" description="CDC20/Fizzy WD40" evidence="9">
    <location>
        <begin position="302"/>
        <end position="596"/>
    </location>
</feature>
<keyword evidence="5" id="KW-0498">Mitosis</keyword>
<evidence type="ECO:0000256" key="1">
    <source>
        <dbReference type="ARBA" id="ARBA00006445"/>
    </source>
</evidence>
<keyword evidence="6" id="KW-0131">Cell cycle</keyword>
<evidence type="ECO:0000313" key="10">
    <source>
        <dbReference type="EMBL" id="KAK8769318.1"/>
    </source>
</evidence>
<keyword evidence="2 7" id="KW-0853">WD repeat</keyword>
<keyword evidence="11" id="KW-1185">Reference proteome</keyword>
<evidence type="ECO:0000256" key="2">
    <source>
        <dbReference type="ARBA" id="ARBA00022574"/>
    </source>
</evidence>
<dbReference type="PROSITE" id="PS50082">
    <property type="entry name" value="WD_REPEATS_2"/>
    <property type="match status" value="3"/>
</dbReference>
<dbReference type="Gene3D" id="2.130.10.10">
    <property type="entry name" value="YVTN repeat-like/Quinoprotein amine dehydrogenase"/>
    <property type="match status" value="1"/>
</dbReference>
<protein>
    <recommendedName>
        <fullName evidence="9">CDC20/Fizzy WD40 domain-containing protein</fullName>
    </recommendedName>
</protein>
<dbReference type="InterPro" id="IPR056150">
    <property type="entry name" value="WD40_CDC20-Fz"/>
</dbReference>
<dbReference type="PANTHER" id="PTHR19918:SF8">
    <property type="entry name" value="FI02843P"/>
    <property type="match status" value="1"/>
</dbReference>
<evidence type="ECO:0000256" key="8">
    <source>
        <dbReference type="SAM" id="MobiDB-lite"/>
    </source>
</evidence>
<name>A0AAQ4E3N5_AMBAM</name>
<evidence type="ECO:0000256" key="4">
    <source>
        <dbReference type="ARBA" id="ARBA00022737"/>
    </source>
</evidence>
<dbReference type="InterPro" id="IPR015943">
    <property type="entry name" value="WD40/YVTN_repeat-like_dom_sf"/>
</dbReference>
<feature type="repeat" description="WD" evidence="7">
    <location>
        <begin position="431"/>
        <end position="462"/>
    </location>
</feature>
<feature type="compositionally biased region" description="Basic residues" evidence="8">
    <location>
        <begin position="184"/>
        <end position="195"/>
    </location>
</feature>
<dbReference type="EMBL" id="JARKHS020022766">
    <property type="protein sequence ID" value="KAK8769318.1"/>
    <property type="molecule type" value="Genomic_DNA"/>
</dbReference>
<evidence type="ECO:0000313" key="11">
    <source>
        <dbReference type="Proteomes" id="UP001321473"/>
    </source>
</evidence>
<dbReference type="InterPro" id="IPR033010">
    <property type="entry name" value="Cdc20/Fizzy"/>
</dbReference>
<evidence type="ECO:0000256" key="5">
    <source>
        <dbReference type="ARBA" id="ARBA00022776"/>
    </source>
</evidence>
<evidence type="ECO:0000256" key="6">
    <source>
        <dbReference type="ARBA" id="ARBA00023306"/>
    </source>
</evidence>
<accession>A0AAQ4E3N5</accession>
<feature type="repeat" description="WD" evidence="7">
    <location>
        <begin position="348"/>
        <end position="389"/>
    </location>
</feature>
<dbReference type="GO" id="GO:0031145">
    <property type="term" value="P:anaphase-promoting complex-dependent catabolic process"/>
    <property type="evidence" value="ECO:0007669"/>
    <property type="project" value="TreeGrafter"/>
</dbReference>
<dbReference type="GO" id="GO:1905786">
    <property type="term" value="P:positive regulation of anaphase-promoting complex-dependent catabolic process"/>
    <property type="evidence" value="ECO:0007669"/>
    <property type="project" value="TreeGrafter"/>
</dbReference>
<dbReference type="InterPro" id="IPR019775">
    <property type="entry name" value="WD40_repeat_CS"/>
</dbReference>
<dbReference type="GO" id="GO:0010997">
    <property type="term" value="F:anaphase-promoting complex binding"/>
    <property type="evidence" value="ECO:0007669"/>
    <property type="project" value="InterPro"/>
</dbReference>
<dbReference type="InterPro" id="IPR036322">
    <property type="entry name" value="WD40_repeat_dom_sf"/>
</dbReference>
<dbReference type="Pfam" id="PF24807">
    <property type="entry name" value="WD40_CDC20-Fz"/>
    <property type="match status" value="1"/>
</dbReference>
<gene>
    <name evidence="10" type="ORF">V5799_014219</name>
</gene>
<dbReference type="Proteomes" id="UP001321473">
    <property type="component" value="Unassembled WGS sequence"/>
</dbReference>
<evidence type="ECO:0000256" key="7">
    <source>
        <dbReference type="PROSITE-ProRule" id="PRU00221"/>
    </source>
</evidence>
<evidence type="ECO:0000259" key="9">
    <source>
        <dbReference type="Pfam" id="PF24807"/>
    </source>
</evidence>